<keyword evidence="3" id="KW-1185">Reference proteome</keyword>
<dbReference type="Proteomes" id="UP000245133">
    <property type="component" value="Unassembled WGS sequence"/>
</dbReference>
<feature type="domain" description="Guanylate cyclase" evidence="1">
    <location>
        <begin position="125"/>
        <end position="243"/>
    </location>
</feature>
<dbReference type="SUPFAM" id="SSF55073">
    <property type="entry name" value="Nucleotide cyclase"/>
    <property type="match status" value="1"/>
</dbReference>
<name>A0A2P2DVD6_9LEPT</name>
<dbReference type="GO" id="GO:0006171">
    <property type="term" value="P:cAMP biosynthetic process"/>
    <property type="evidence" value="ECO:0007669"/>
    <property type="project" value="TreeGrafter"/>
</dbReference>
<dbReference type="Pfam" id="PF19363">
    <property type="entry name" value="DUF5939"/>
    <property type="match status" value="1"/>
</dbReference>
<dbReference type="InterPro" id="IPR045983">
    <property type="entry name" value="GUC-dom-containing_N"/>
</dbReference>
<dbReference type="PROSITE" id="PS50125">
    <property type="entry name" value="GUANYLATE_CYCLASE_2"/>
    <property type="match status" value="1"/>
</dbReference>
<comment type="caution">
    <text evidence="2">The sequence shown here is derived from an EMBL/GenBank/DDBJ whole genome shotgun (WGS) entry which is preliminary data.</text>
</comment>
<dbReference type="SMART" id="SM00044">
    <property type="entry name" value="CYCc"/>
    <property type="match status" value="1"/>
</dbReference>
<dbReference type="PANTHER" id="PTHR43081:SF19">
    <property type="entry name" value="PH-SENSITIVE ADENYLATE CYCLASE RV1264"/>
    <property type="match status" value="1"/>
</dbReference>
<dbReference type="InterPro" id="IPR050697">
    <property type="entry name" value="Adenylyl/Guanylyl_Cyclase_3/4"/>
</dbReference>
<evidence type="ECO:0000313" key="3">
    <source>
        <dbReference type="Proteomes" id="UP000245133"/>
    </source>
</evidence>
<protein>
    <recommendedName>
        <fullName evidence="1">Guanylate cyclase domain-containing protein</fullName>
    </recommendedName>
</protein>
<reference evidence="2 3" key="1">
    <citation type="submission" date="2018-02" db="EMBL/GenBank/DDBJ databases">
        <title>Novel Leptospira species isolated from soil and water in Japan.</title>
        <authorList>
            <person name="Nakao R."/>
            <person name="Masuzawa T."/>
        </authorList>
    </citation>
    <scope>NUCLEOTIDE SEQUENCE [LARGE SCALE GENOMIC DNA]</scope>
    <source>
        <strain evidence="2 3">YH101</strain>
    </source>
</reference>
<dbReference type="CDD" id="cd07302">
    <property type="entry name" value="CHD"/>
    <property type="match status" value="1"/>
</dbReference>
<gene>
    <name evidence="2" type="ORF">LPTSP4_00490</name>
</gene>
<accession>A0A2P2DVD6</accession>
<dbReference type="InterPro" id="IPR001054">
    <property type="entry name" value="A/G_cyclase"/>
</dbReference>
<dbReference type="PANTHER" id="PTHR43081">
    <property type="entry name" value="ADENYLATE CYCLASE, TERMINAL-DIFFERENTIATION SPECIFIC-RELATED"/>
    <property type="match status" value="1"/>
</dbReference>
<dbReference type="EMBL" id="BFBB01000001">
    <property type="protein sequence ID" value="GBF48550.1"/>
    <property type="molecule type" value="Genomic_DNA"/>
</dbReference>
<evidence type="ECO:0000259" key="1">
    <source>
        <dbReference type="PROSITE" id="PS50125"/>
    </source>
</evidence>
<dbReference type="Gene3D" id="3.30.70.1230">
    <property type="entry name" value="Nucleotide cyclase"/>
    <property type="match status" value="1"/>
</dbReference>
<sequence length="297" mass="33701">MEINVREGYLEGNDFLHDTDFLLEVLAERSSKTDEVQITYENQTLHSDTKQCRSGILKLNIKNNSSEKVPLSIYQLDSDFLTSTFLLEFDPHLSAKELLNHRTFRTLFQGEDIVGPRGLSIKDQTFLFTDLKGSTNLYERIGDLKAFSLVQQHFDEMSRVIIKNQGSLVKTIGDAIMATFLSAENAMRAAIEMLEEIETFNKRQLEREIILKIGIHTGASIAVTLNDRLDYFGQVVNIAARVQGLAEGEEICFTNEIYAAPRVSTILRGYPVKSEITQLKGITENIQIYRLSPKEKE</sequence>
<dbReference type="GO" id="GO:0035556">
    <property type="term" value="P:intracellular signal transduction"/>
    <property type="evidence" value="ECO:0007669"/>
    <property type="project" value="InterPro"/>
</dbReference>
<dbReference type="InterPro" id="IPR029787">
    <property type="entry name" value="Nucleotide_cyclase"/>
</dbReference>
<organism evidence="2 3">
    <name type="scientific">Leptospira ryugenii</name>
    <dbReference type="NCBI Taxonomy" id="1917863"/>
    <lineage>
        <taxon>Bacteria</taxon>
        <taxon>Pseudomonadati</taxon>
        <taxon>Spirochaetota</taxon>
        <taxon>Spirochaetia</taxon>
        <taxon>Leptospirales</taxon>
        <taxon>Leptospiraceae</taxon>
        <taxon>Leptospira</taxon>
    </lineage>
</organism>
<proteinExistence type="predicted"/>
<evidence type="ECO:0000313" key="2">
    <source>
        <dbReference type="EMBL" id="GBF48550.1"/>
    </source>
</evidence>
<dbReference type="GO" id="GO:0004016">
    <property type="term" value="F:adenylate cyclase activity"/>
    <property type="evidence" value="ECO:0007669"/>
    <property type="project" value="UniProtKB-ARBA"/>
</dbReference>
<dbReference type="AlphaFoldDB" id="A0A2P2DVD6"/>
<dbReference type="Pfam" id="PF00211">
    <property type="entry name" value="Guanylate_cyc"/>
    <property type="match status" value="1"/>
</dbReference>